<organism evidence="1 2">
    <name type="scientific">Digitaria exilis</name>
    <dbReference type="NCBI Taxonomy" id="1010633"/>
    <lineage>
        <taxon>Eukaryota</taxon>
        <taxon>Viridiplantae</taxon>
        <taxon>Streptophyta</taxon>
        <taxon>Embryophyta</taxon>
        <taxon>Tracheophyta</taxon>
        <taxon>Spermatophyta</taxon>
        <taxon>Magnoliopsida</taxon>
        <taxon>Liliopsida</taxon>
        <taxon>Poales</taxon>
        <taxon>Poaceae</taxon>
        <taxon>PACMAD clade</taxon>
        <taxon>Panicoideae</taxon>
        <taxon>Panicodae</taxon>
        <taxon>Paniceae</taxon>
        <taxon>Anthephorinae</taxon>
        <taxon>Digitaria</taxon>
    </lineage>
</organism>
<keyword evidence="2" id="KW-1185">Reference proteome</keyword>
<evidence type="ECO:0000313" key="2">
    <source>
        <dbReference type="Proteomes" id="UP000636709"/>
    </source>
</evidence>
<accession>A0A835ERW2</accession>
<proteinExistence type="predicted"/>
<comment type="caution">
    <text evidence="1">The sequence shown here is derived from an EMBL/GenBank/DDBJ whole genome shotgun (WGS) entry which is preliminary data.</text>
</comment>
<sequence length="201" mass="21723">MAPAIGSEGWPSPPAVVVCLREVCVVLDRATKVPRSVRGEMSHLRTVRNRTSIRRGPDEDGIQDGEDELIRAVVGGGTQARHHRYGTLCSALLCSAADRVGSITKSKLKADANLCVRCGAGGVWAAAAGASVAYSRRRAPSLIHGRKKALMSLVVLGGAAAAWMHYRNSTRREREQMDLDFYSQLPPATDAGGNENERWSW</sequence>
<evidence type="ECO:0000313" key="1">
    <source>
        <dbReference type="EMBL" id="KAF8706347.1"/>
    </source>
</evidence>
<dbReference type="Proteomes" id="UP000636709">
    <property type="component" value="Unassembled WGS sequence"/>
</dbReference>
<dbReference type="OrthoDB" id="1915122at2759"/>
<reference evidence="1" key="1">
    <citation type="submission" date="2020-07" db="EMBL/GenBank/DDBJ databases">
        <title>Genome sequence and genetic diversity analysis of an under-domesticated orphan crop, white fonio (Digitaria exilis).</title>
        <authorList>
            <person name="Bennetzen J.L."/>
            <person name="Chen S."/>
            <person name="Ma X."/>
            <person name="Wang X."/>
            <person name="Yssel A.E.J."/>
            <person name="Chaluvadi S.R."/>
            <person name="Johnson M."/>
            <person name="Gangashetty P."/>
            <person name="Hamidou F."/>
            <person name="Sanogo M.D."/>
            <person name="Zwaenepoel A."/>
            <person name="Wallace J."/>
            <person name="Van De Peer Y."/>
            <person name="Van Deynze A."/>
        </authorList>
    </citation>
    <scope>NUCLEOTIDE SEQUENCE</scope>
    <source>
        <tissue evidence="1">Leaves</tissue>
    </source>
</reference>
<dbReference type="AlphaFoldDB" id="A0A835ERW2"/>
<dbReference type="EMBL" id="JACEFO010001767">
    <property type="protein sequence ID" value="KAF8706347.1"/>
    <property type="molecule type" value="Genomic_DNA"/>
</dbReference>
<gene>
    <name evidence="1" type="ORF">HU200_030609</name>
</gene>
<protein>
    <submittedName>
        <fullName evidence="1">Uncharacterized protein</fullName>
    </submittedName>
</protein>
<name>A0A835ERW2_9POAL</name>